<protein>
    <recommendedName>
        <fullName evidence="4">ASTRA-associated protein 1</fullName>
    </recommendedName>
</protein>
<evidence type="ECO:0000256" key="6">
    <source>
        <dbReference type="SAM" id="MobiDB-lite"/>
    </source>
</evidence>
<keyword evidence="8" id="KW-1185">Reference proteome</keyword>
<dbReference type="InterPro" id="IPR001680">
    <property type="entry name" value="WD40_rpt"/>
</dbReference>
<organism evidence="7 8">
    <name type="scientific">Rhodotorula paludigena</name>
    <dbReference type="NCBI Taxonomy" id="86838"/>
    <lineage>
        <taxon>Eukaryota</taxon>
        <taxon>Fungi</taxon>
        <taxon>Dikarya</taxon>
        <taxon>Basidiomycota</taxon>
        <taxon>Pucciniomycotina</taxon>
        <taxon>Microbotryomycetes</taxon>
        <taxon>Sporidiobolales</taxon>
        <taxon>Sporidiobolaceae</taxon>
        <taxon>Rhodotorula</taxon>
    </lineage>
</organism>
<evidence type="ECO:0000313" key="8">
    <source>
        <dbReference type="Proteomes" id="UP001342314"/>
    </source>
</evidence>
<dbReference type="InterPro" id="IPR036322">
    <property type="entry name" value="WD40_repeat_dom_sf"/>
</dbReference>
<dbReference type="InterPro" id="IPR015943">
    <property type="entry name" value="WD40/YVTN_repeat-like_dom_sf"/>
</dbReference>
<dbReference type="SMART" id="SM00320">
    <property type="entry name" value="WD40"/>
    <property type="match status" value="5"/>
</dbReference>
<name>A0AAV5GTU1_9BASI</name>
<evidence type="ECO:0000256" key="5">
    <source>
        <dbReference type="PROSITE-ProRule" id="PRU00221"/>
    </source>
</evidence>
<dbReference type="EMBL" id="BQKY01000014">
    <property type="protein sequence ID" value="GJN93633.1"/>
    <property type="molecule type" value="Genomic_DNA"/>
</dbReference>
<dbReference type="Pfam" id="PF00400">
    <property type="entry name" value="WD40"/>
    <property type="match status" value="1"/>
</dbReference>
<evidence type="ECO:0000256" key="4">
    <source>
        <dbReference type="ARBA" id="ARBA00040563"/>
    </source>
</evidence>
<dbReference type="PANTHER" id="PTHR19854:SF1">
    <property type="entry name" value="GUANINE NUCLEOTIDE-BINDING PROTEIN SUBUNIT BETA-LIKE PROTEIN 1"/>
    <property type="match status" value="1"/>
</dbReference>
<dbReference type="InterPro" id="IPR019775">
    <property type="entry name" value="WD40_repeat_CS"/>
</dbReference>
<feature type="repeat" description="WD" evidence="5">
    <location>
        <begin position="24"/>
        <end position="65"/>
    </location>
</feature>
<keyword evidence="1 5" id="KW-0853">WD repeat</keyword>
<dbReference type="Proteomes" id="UP001342314">
    <property type="component" value="Unassembled WGS sequence"/>
</dbReference>
<dbReference type="Gene3D" id="2.130.10.10">
    <property type="entry name" value="YVTN repeat-like/Quinoprotein amine dehydrogenase"/>
    <property type="match status" value="2"/>
</dbReference>
<keyword evidence="2" id="KW-0677">Repeat</keyword>
<evidence type="ECO:0000256" key="3">
    <source>
        <dbReference type="ARBA" id="ARBA00037931"/>
    </source>
</evidence>
<feature type="region of interest" description="Disordered" evidence="6">
    <location>
        <begin position="410"/>
        <end position="451"/>
    </location>
</feature>
<dbReference type="AlphaFoldDB" id="A0AAV5GTU1"/>
<evidence type="ECO:0000256" key="1">
    <source>
        <dbReference type="ARBA" id="ARBA00022574"/>
    </source>
</evidence>
<dbReference type="PANTHER" id="PTHR19854">
    <property type="entry name" value="TRANSDUCIN BETA-LIKE 3"/>
    <property type="match status" value="1"/>
</dbReference>
<gene>
    <name evidence="7" type="ORF">Rhopal_006690-T1</name>
</gene>
<dbReference type="PROSITE" id="PS50082">
    <property type="entry name" value="WD_REPEATS_2"/>
    <property type="match status" value="1"/>
</dbReference>
<dbReference type="SUPFAM" id="SSF50978">
    <property type="entry name" value="WD40 repeat-like"/>
    <property type="match status" value="1"/>
</dbReference>
<proteinExistence type="inferred from homology"/>
<sequence>MAQLSSPALRTRPRTSPPEPWCILRAHAAPLSVVHFSACTRILYTADTDGFVAAWNLATRRPLCFWKAHEAGVLGLEEHDGGLLTQGRDNIVHHYRFPSKHATSAQPTRSLAVSGPATAVPSPSNPSTNVQRVWSLDINAMNFCRMSLCPLGSQPLKGQGEKAEEQVEEDEALVAVPSLTKDEVVDIFYLPSKARAHRSVGAGAFIGSKTGTVMAVHLFHLPASTASVSPSSPSVSSTSTPEPVTPASLHLLIAYESGQLALFRFTPTRSFEHTPSRNGDAAWMPREGTMVEESEGWELVWVEKGHRDAVMSLAVSRDLRFAYTVGADHFIAKYRIFDLNDKEAALPRMHVEGTTQAGKAAVAVRSDGRLLATAGWDGELRLYSAKTLQPLAVLSHHRTALQSLSFAPLAPHRRSTTRSSEALLGGDAEDEEEGEGDGGGEEGRAWLAAGGQEGKVSLWSVYPPQDSR</sequence>
<dbReference type="PROSITE" id="PS00678">
    <property type="entry name" value="WD_REPEATS_1"/>
    <property type="match status" value="1"/>
</dbReference>
<accession>A0AAV5GTU1</accession>
<reference evidence="7 8" key="1">
    <citation type="submission" date="2021-12" db="EMBL/GenBank/DDBJ databases">
        <title>High titer production of polyol ester of fatty acids by Rhodotorula paludigena BS15 towards product separation-free biomass refinery.</title>
        <authorList>
            <person name="Mano J."/>
            <person name="Ono H."/>
            <person name="Tanaka T."/>
            <person name="Naito K."/>
            <person name="Sushida H."/>
            <person name="Ike M."/>
            <person name="Tokuyasu K."/>
            <person name="Kitaoka M."/>
        </authorList>
    </citation>
    <scope>NUCLEOTIDE SEQUENCE [LARGE SCALE GENOMIC DNA]</scope>
    <source>
        <strain evidence="7 8">BS15</strain>
    </source>
</reference>
<comment type="similarity">
    <text evidence="3">Belongs to the WD repeat ASA1 family.</text>
</comment>
<evidence type="ECO:0000256" key="2">
    <source>
        <dbReference type="ARBA" id="ARBA00022737"/>
    </source>
</evidence>
<feature type="compositionally biased region" description="Acidic residues" evidence="6">
    <location>
        <begin position="427"/>
        <end position="440"/>
    </location>
</feature>
<evidence type="ECO:0000313" key="7">
    <source>
        <dbReference type="EMBL" id="GJN93633.1"/>
    </source>
</evidence>
<comment type="caution">
    <text evidence="7">The sequence shown here is derived from an EMBL/GenBank/DDBJ whole genome shotgun (WGS) entry which is preliminary data.</text>
</comment>